<keyword evidence="2" id="KW-1185">Reference proteome</keyword>
<accession>A0A914S614</accession>
<organism evidence="2 3">
    <name type="scientific">Parascaris equorum</name>
    <name type="common">Equine roundworm</name>
    <dbReference type="NCBI Taxonomy" id="6256"/>
    <lineage>
        <taxon>Eukaryota</taxon>
        <taxon>Metazoa</taxon>
        <taxon>Ecdysozoa</taxon>
        <taxon>Nematoda</taxon>
        <taxon>Chromadorea</taxon>
        <taxon>Rhabditida</taxon>
        <taxon>Spirurina</taxon>
        <taxon>Ascaridomorpha</taxon>
        <taxon>Ascaridoidea</taxon>
        <taxon>Ascarididae</taxon>
        <taxon>Parascaris</taxon>
    </lineage>
</organism>
<dbReference type="Proteomes" id="UP000887564">
    <property type="component" value="Unplaced"/>
</dbReference>
<evidence type="ECO:0000313" key="3">
    <source>
        <dbReference type="WBParaSite" id="PEQ_0001431701-mRNA-1"/>
    </source>
</evidence>
<dbReference type="WBParaSite" id="PEQ_0001431701-mRNA-1">
    <property type="protein sequence ID" value="PEQ_0001431701-mRNA-1"/>
    <property type="gene ID" value="PEQ_0001431701"/>
</dbReference>
<feature type="region of interest" description="Disordered" evidence="1">
    <location>
        <begin position="1"/>
        <end position="35"/>
    </location>
</feature>
<dbReference type="AlphaFoldDB" id="A0A914S614"/>
<name>A0A914S614_PAREQ</name>
<evidence type="ECO:0000313" key="2">
    <source>
        <dbReference type="Proteomes" id="UP000887564"/>
    </source>
</evidence>
<proteinExistence type="predicted"/>
<protein>
    <submittedName>
        <fullName evidence="3">Uncharacterized protein</fullName>
    </submittedName>
</protein>
<evidence type="ECO:0000256" key="1">
    <source>
        <dbReference type="SAM" id="MobiDB-lite"/>
    </source>
</evidence>
<feature type="compositionally biased region" description="Polar residues" evidence="1">
    <location>
        <begin position="16"/>
        <end position="27"/>
    </location>
</feature>
<feature type="region of interest" description="Disordered" evidence="1">
    <location>
        <begin position="49"/>
        <end position="81"/>
    </location>
</feature>
<reference evidence="3" key="1">
    <citation type="submission" date="2022-11" db="UniProtKB">
        <authorList>
            <consortium name="WormBaseParasite"/>
        </authorList>
    </citation>
    <scope>IDENTIFICATION</scope>
</reference>
<sequence length="81" mass="7892">LHSCATAASGEAGRGITQQVVGTQSTGDHGAHPLAGAEVGAASKDFVKGKEEVGGGAPSVPVVTPVTGQTAPPQQGIVYLE</sequence>